<keyword evidence="2" id="KW-1185">Reference proteome</keyword>
<evidence type="ECO:0000313" key="2">
    <source>
        <dbReference type="Proteomes" id="UP000053900"/>
    </source>
</evidence>
<dbReference type="EMBL" id="LGSW01000001">
    <property type="protein sequence ID" value="KND22680.1"/>
    <property type="molecule type" value="Genomic_DNA"/>
</dbReference>
<dbReference type="Proteomes" id="UP000053900">
    <property type="component" value="Unassembled WGS sequence"/>
</dbReference>
<accession>A0ABR5INT9</accession>
<gene>
    <name evidence="1" type="ORF">AFK20_00745</name>
</gene>
<evidence type="ECO:0000313" key="1">
    <source>
        <dbReference type="EMBL" id="KND22680.1"/>
    </source>
</evidence>
<name>A0ABR5INT9_9HYPH</name>
<sequence>MAKQSNDKSLLELQDAFKKNNVSYLSDESMQLIAYYYDAEGESPYEHNLENWSEEKFSHKCEMDEYLGCESVCFPLSNGFFLVNRNTTE</sequence>
<reference evidence="1 2" key="1">
    <citation type="submission" date="2015-07" db="EMBL/GenBank/DDBJ databases">
        <title>Draft genome of Enhydrobacter aerosaccus.</title>
        <authorList>
            <person name="Wang X."/>
        </authorList>
    </citation>
    <scope>NUCLEOTIDE SEQUENCE [LARGE SCALE GENOMIC DNA]</scope>
    <source>
        <strain evidence="1 2">CGMCC9176</strain>
    </source>
</reference>
<organism evidence="1 2">
    <name type="scientific">Enhydrobacter aerosaccus</name>
    <dbReference type="NCBI Taxonomy" id="225324"/>
    <lineage>
        <taxon>Bacteria</taxon>
        <taxon>Pseudomonadati</taxon>
        <taxon>Pseudomonadota</taxon>
        <taxon>Alphaproteobacteria</taxon>
        <taxon>Hyphomicrobiales</taxon>
        <taxon>Enhydrobacter</taxon>
    </lineage>
</organism>
<proteinExistence type="predicted"/>
<protein>
    <submittedName>
        <fullName evidence="1">Uncharacterized protein</fullName>
    </submittedName>
</protein>
<comment type="caution">
    <text evidence="1">The sequence shown here is derived from an EMBL/GenBank/DDBJ whole genome shotgun (WGS) entry which is preliminary data.</text>
</comment>